<keyword evidence="2" id="KW-1185">Reference proteome</keyword>
<dbReference type="Proteomes" id="UP000690515">
    <property type="component" value="Unassembled WGS sequence"/>
</dbReference>
<comment type="caution">
    <text evidence="1">The sequence shown here is derived from an EMBL/GenBank/DDBJ whole genome shotgun (WGS) entry which is preliminary data.</text>
</comment>
<name>A0ABS5ZJM4_9GAMM</name>
<sequence length="154" mass="17782">MARRKQLKGVAGNLVQWCLSRNFDYKGYWAVGQLYAYAEENNIDEFVIDLLNNNVSNEAEGVEFSEAIKLMSCVFLRDLNSLKIPDWWIKDVQVIFTFNTEYQKRLHLLTSRLGGKPALCLAKITTDQGKTYTSERGFNVWVHNPKKEVCRNAL</sequence>
<organism evidence="1 2">
    <name type="scientific">Zooshikella harenae</name>
    <dbReference type="NCBI Taxonomy" id="2827238"/>
    <lineage>
        <taxon>Bacteria</taxon>
        <taxon>Pseudomonadati</taxon>
        <taxon>Pseudomonadota</taxon>
        <taxon>Gammaproteobacteria</taxon>
        <taxon>Oceanospirillales</taxon>
        <taxon>Zooshikellaceae</taxon>
        <taxon>Zooshikella</taxon>
    </lineage>
</organism>
<reference evidence="1 2" key="1">
    <citation type="submission" date="2021-04" db="EMBL/GenBank/DDBJ databases">
        <authorList>
            <person name="Pira H."/>
            <person name="Risdian C."/>
            <person name="Wink J."/>
        </authorList>
    </citation>
    <scope>NUCLEOTIDE SEQUENCE [LARGE SCALE GENOMIC DNA]</scope>
    <source>
        <strain evidence="1 2">WH53</strain>
    </source>
</reference>
<accession>A0ABS5ZJM4</accession>
<evidence type="ECO:0000313" key="2">
    <source>
        <dbReference type="Proteomes" id="UP000690515"/>
    </source>
</evidence>
<dbReference type="EMBL" id="JAGSOY010000065">
    <property type="protein sequence ID" value="MBU2713187.1"/>
    <property type="molecule type" value="Genomic_DNA"/>
</dbReference>
<protein>
    <submittedName>
        <fullName evidence="1">Uncharacterized protein</fullName>
    </submittedName>
</protein>
<gene>
    <name evidence="1" type="ORF">KCG35_19140</name>
</gene>
<dbReference type="RefSeq" id="WP_215821475.1">
    <property type="nucleotide sequence ID" value="NZ_JAGSOY010000065.1"/>
</dbReference>
<evidence type="ECO:0000313" key="1">
    <source>
        <dbReference type="EMBL" id="MBU2713187.1"/>
    </source>
</evidence>
<proteinExistence type="predicted"/>